<organism evidence="13 14">
    <name type="scientific">Halobacteriovorax marinus</name>
    <dbReference type="NCBI Taxonomy" id="97084"/>
    <lineage>
        <taxon>Bacteria</taxon>
        <taxon>Pseudomonadati</taxon>
        <taxon>Bdellovibrionota</taxon>
        <taxon>Bacteriovoracia</taxon>
        <taxon>Bacteriovoracales</taxon>
        <taxon>Halobacteriovoraceae</taxon>
        <taxon>Halobacteriovorax</taxon>
    </lineage>
</organism>
<dbReference type="GO" id="GO:0046930">
    <property type="term" value="C:pore complex"/>
    <property type="evidence" value="ECO:0007669"/>
    <property type="project" value="UniProtKB-KW"/>
</dbReference>
<dbReference type="Gene3D" id="2.40.160.10">
    <property type="entry name" value="Porin"/>
    <property type="match status" value="1"/>
</dbReference>
<evidence type="ECO:0000256" key="1">
    <source>
        <dbReference type="ARBA" id="ARBA00004571"/>
    </source>
</evidence>
<dbReference type="InterPro" id="IPR033900">
    <property type="entry name" value="Gram_neg_porin_domain"/>
</dbReference>
<comment type="caution">
    <text evidence="13">The sequence shown here is derived from an EMBL/GenBank/DDBJ whole genome shotgun (WGS) entry which is preliminary data.</text>
</comment>
<keyword evidence="4" id="KW-1134">Transmembrane beta strand</keyword>
<comment type="subunit">
    <text evidence="2">Homotrimer.</text>
</comment>
<sequence length="373" mass="39691">MKKLLLGMLILPAMTANAAGLTPYILINKEYRSLSQEKTARMSKSTGITDVDGFETRLGAKASQELESGITASGKVELGINSSRDGANDDRIRIRLAQIDLAGSIGKVTIGQHWNPNTLKMLALDPFTATGAQLLGLESGDVVGATGGNFGMKARYFNDGLTYTSPKFAGIQASLTYDQSDDDDLNQDLDGNTEKWTTLVVSYGKTFGKSSLNVHVTRATGSVENTSVMTADNDEAFTTLGLKFSCPSFGASAAYTLDDKGQINTAATPTVATDIERKHLLAAVWYNMGMFTFGVNYGKTSFDDKENLGSSTDNKGGSQSQLGLGVIYKLAKNVKTRLLYRSQKIETKGTGTVAGTSKTNKANAIIAGATVSF</sequence>
<name>A0A1Y5FBV3_9BACT</name>
<evidence type="ECO:0000256" key="2">
    <source>
        <dbReference type="ARBA" id="ARBA00011233"/>
    </source>
</evidence>
<dbReference type="PANTHER" id="PTHR34501">
    <property type="entry name" value="PROTEIN YDDL-RELATED"/>
    <property type="match status" value="1"/>
</dbReference>
<dbReference type="GO" id="GO:0006811">
    <property type="term" value="P:monoatomic ion transport"/>
    <property type="evidence" value="ECO:0007669"/>
    <property type="project" value="UniProtKB-KW"/>
</dbReference>
<evidence type="ECO:0000256" key="9">
    <source>
        <dbReference type="ARBA" id="ARBA00023136"/>
    </source>
</evidence>
<dbReference type="Proteomes" id="UP000196531">
    <property type="component" value="Unassembled WGS sequence"/>
</dbReference>
<dbReference type="PANTHER" id="PTHR34501:SF9">
    <property type="entry name" value="MAJOR OUTER MEMBRANE PROTEIN P.IA"/>
    <property type="match status" value="1"/>
</dbReference>
<proteinExistence type="predicted"/>
<dbReference type="GO" id="GO:0009279">
    <property type="term" value="C:cell outer membrane"/>
    <property type="evidence" value="ECO:0007669"/>
    <property type="project" value="UniProtKB-SubCell"/>
</dbReference>
<reference evidence="14" key="1">
    <citation type="journal article" date="2017" name="Proc. Natl. Acad. Sci. U.S.A.">
        <title>Simulation of Deepwater Horizon oil plume reveals substrate specialization within a complex community of hydrocarbon-degraders.</title>
        <authorList>
            <person name="Hu P."/>
            <person name="Dubinsky E.A."/>
            <person name="Probst A.J."/>
            <person name="Wang J."/>
            <person name="Sieber C.M.K."/>
            <person name="Tom L.M."/>
            <person name="Gardinali P."/>
            <person name="Banfield J.F."/>
            <person name="Atlas R.M."/>
            <person name="Andersen G.L."/>
        </authorList>
    </citation>
    <scope>NUCLEOTIDE SEQUENCE [LARGE SCALE GENOMIC DNA]</scope>
</reference>
<evidence type="ECO:0000256" key="8">
    <source>
        <dbReference type="ARBA" id="ARBA00023114"/>
    </source>
</evidence>
<keyword evidence="3" id="KW-0813">Transport</keyword>
<evidence type="ECO:0000313" key="14">
    <source>
        <dbReference type="Proteomes" id="UP000196531"/>
    </source>
</evidence>
<dbReference type="Pfam" id="PF13609">
    <property type="entry name" value="Porin_4"/>
    <property type="match status" value="1"/>
</dbReference>
<dbReference type="AlphaFoldDB" id="A0A1Y5FBV3"/>
<comment type="subcellular location">
    <subcellularLocation>
        <location evidence="1">Cell outer membrane</location>
        <topology evidence="1">Multi-pass membrane protein</topology>
    </subcellularLocation>
</comment>
<evidence type="ECO:0000256" key="11">
    <source>
        <dbReference type="SAM" id="SignalP"/>
    </source>
</evidence>
<protein>
    <recommendedName>
        <fullName evidence="12">Porin domain-containing protein</fullName>
    </recommendedName>
</protein>
<evidence type="ECO:0000256" key="10">
    <source>
        <dbReference type="ARBA" id="ARBA00023237"/>
    </source>
</evidence>
<keyword evidence="7" id="KW-0406">Ion transport</keyword>
<dbReference type="InterPro" id="IPR023614">
    <property type="entry name" value="Porin_dom_sf"/>
</dbReference>
<keyword evidence="10" id="KW-0998">Cell outer membrane</keyword>
<keyword evidence="9" id="KW-0472">Membrane</keyword>
<feature type="chain" id="PRO_5013368579" description="Porin domain-containing protein" evidence="11">
    <location>
        <begin position="19"/>
        <end position="373"/>
    </location>
</feature>
<keyword evidence="6 11" id="KW-0732">Signal</keyword>
<dbReference type="InterPro" id="IPR050298">
    <property type="entry name" value="Gram-neg_bact_OMP"/>
</dbReference>
<evidence type="ECO:0000256" key="6">
    <source>
        <dbReference type="ARBA" id="ARBA00022729"/>
    </source>
</evidence>
<dbReference type="SUPFAM" id="SSF56935">
    <property type="entry name" value="Porins"/>
    <property type="match status" value="1"/>
</dbReference>
<evidence type="ECO:0000256" key="4">
    <source>
        <dbReference type="ARBA" id="ARBA00022452"/>
    </source>
</evidence>
<dbReference type="EMBL" id="MAAO01000006">
    <property type="protein sequence ID" value="OUR96449.1"/>
    <property type="molecule type" value="Genomic_DNA"/>
</dbReference>
<evidence type="ECO:0000256" key="3">
    <source>
        <dbReference type="ARBA" id="ARBA00022448"/>
    </source>
</evidence>
<dbReference type="GO" id="GO:0015288">
    <property type="term" value="F:porin activity"/>
    <property type="evidence" value="ECO:0007669"/>
    <property type="project" value="UniProtKB-KW"/>
</dbReference>
<accession>A0A1Y5FBV3</accession>
<keyword evidence="8" id="KW-0626">Porin</keyword>
<evidence type="ECO:0000313" key="13">
    <source>
        <dbReference type="EMBL" id="OUR96449.1"/>
    </source>
</evidence>
<gene>
    <name evidence="13" type="ORF">A9Q84_08840</name>
</gene>
<evidence type="ECO:0000256" key="7">
    <source>
        <dbReference type="ARBA" id="ARBA00023065"/>
    </source>
</evidence>
<feature type="domain" description="Porin" evidence="12">
    <location>
        <begin position="21"/>
        <end position="340"/>
    </location>
</feature>
<evidence type="ECO:0000259" key="12">
    <source>
        <dbReference type="Pfam" id="PF13609"/>
    </source>
</evidence>
<keyword evidence="5" id="KW-0812">Transmembrane</keyword>
<feature type="signal peptide" evidence="11">
    <location>
        <begin position="1"/>
        <end position="18"/>
    </location>
</feature>
<evidence type="ECO:0000256" key="5">
    <source>
        <dbReference type="ARBA" id="ARBA00022692"/>
    </source>
</evidence>